<dbReference type="Gene3D" id="1.25.40.60">
    <property type="match status" value="1"/>
</dbReference>
<reference evidence="2" key="2">
    <citation type="submission" date="2022-10" db="EMBL/GenBank/DDBJ databases">
        <authorList>
            <consortium name="ENA_rothamsted_submissions"/>
            <consortium name="culmorum"/>
            <person name="King R."/>
        </authorList>
    </citation>
    <scope>NUCLEOTIDE SEQUENCE</scope>
</reference>
<dbReference type="InterPro" id="IPR027482">
    <property type="entry name" value="Sec1-like_dom2"/>
</dbReference>
<dbReference type="OrthoDB" id="10251230at2759"/>
<keyword evidence="3" id="KW-1185">Reference proteome</keyword>
<dbReference type="PIRSF" id="PIRSF005715">
    <property type="entry name" value="VPS45_Sec1"/>
    <property type="match status" value="1"/>
</dbReference>
<dbReference type="InterPro" id="IPR043154">
    <property type="entry name" value="Sec-1-like_dom1"/>
</dbReference>
<dbReference type="Gene3D" id="3.40.50.2060">
    <property type="match status" value="1"/>
</dbReference>
<dbReference type="InterPro" id="IPR043127">
    <property type="entry name" value="Sec-1-like_dom3a"/>
</dbReference>
<proteinExistence type="inferred from homology"/>
<evidence type="ECO:0000256" key="1">
    <source>
        <dbReference type="ARBA" id="ARBA00009884"/>
    </source>
</evidence>
<dbReference type="EMBL" id="OU895877">
    <property type="protein sequence ID" value="CAG9798045.1"/>
    <property type="molecule type" value="Genomic_DNA"/>
</dbReference>
<evidence type="ECO:0000313" key="3">
    <source>
        <dbReference type="Proteomes" id="UP001153620"/>
    </source>
</evidence>
<dbReference type="Proteomes" id="UP001153620">
    <property type="component" value="Chromosome 1"/>
</dbReference>
<reference evidence="2" key="1">
    <citation type="submission" date="2022-01" db="EMBL/GenBank/DDBJ databases">
        <authorList>
            <person name="King R."/>
        </authorList>
    </citation>
    <scope>NUCLEOTIDE SEQUENCE</scope>
</reference>
<dbReference type="InterPro" id="IPR036045">
    <property type="entry name" value="Sec1-like_sf"/>
</dbReference>
<protein>
    <submittedName>
        <fullName evidence="2">Uncharacterized protein</fullName>
    </submittedName>
</protein>
<dbReference type="GO" id="GO:0016192">
    <property type="term" value="P:vesicle-mediated transport"/>
    <property type="evidence" value="ECO:0007669"/>
    <property type="project" value="InterPro"/>
</dbReference>
<sequence length="632" mass="72125">MVSLRDKQINAIKQMLNLNQPIAKTLASEPVWKLLIYDRVGQDIISPLINIQELREMGCTLHIQLHSDRDSIPDVPAIYFCAPTEENLGRIAQDFQNGLYDVYHLNFIAPISRQKLEDLASAALQTNCVANIHKVYDQYLNFITLEDDLFILKHQNSDSMSYYAINRANTNDVEMESMMDSIVESLFSVCVTLGNVPIIRCPKNSASEMVARKLEKKLRENLYDARNNLFHMDATQAGNFSFQRPILVILDRNIDMATPLHHTWTYQALLSDVCDLSLNRVVIEEDSEKMAQGGARRKAKPYDLDNRDKFWTSHKGSPFPNVAESIQEELESYKSSEDEIKKLKSTMGIDGDTEVAYSMVNDTTARLTNAVNSLPQLMEKKRLIDMHTKIATNILNFIKSRRLDLFFEMEEKIMSKSLDKPLSDLLQEPEFGSPDDKMRLYIIYYICTNLPDTEYKKLETILQEVGCNLSAIPYIQRWKSINSRSSNNLATNQYEGSGTRTVTMFSKLLSQGSSFVMEGVKNLVVKRHNLPVTKITEQLMECKANTEVDDYLYFDPKLLRGSDVCPKNRAPFQDAIVFMIGGGNYIEYQNLVDFIKQKNTSSTSKRIIYGSTTLNNAKQFLKQLALLGEEIS</sequence>
<dbReference type="Pfam" id="PF00995">
    <property type="entry name" value="Sec1"/>
    <property type="match status" value="1"/>
</dbReference>
<organism evidence="2 3">
    <name type="scientific">Chironomus riparius</name>
    <dbReference type="NCBI Taxonomy" id="315576"/>
    <lineage>
        <taxon>Eukaryota</taxon>
        <taxon>Metazoa</taxon>
        <taxon>Ecdysozoa</taxon>
        <taxon>Arthropoda</taxon>
        <taxon>Hexapoda</taxon>
        <taxon>Insecta</taxon>
        <taxon>Pterygota</taxon>
        <taxon>Neoptera</taxon>
        <taxon>Endopterygota</taxon>
        <taxon>Diptera</taxon>
        <taxon>Nematocera</taxon>
        <taxon>Chironomoidea</taxon>
        <taxon>Chironomidae</taxon>
        <taxon>Chironominae</taxon>
        <taxon>Chironomus</taxon>
    </lineage>
</organism>
<dbReference type="FunFam" id="3.40.50.2060:FF:000002">
    <property type="entry name" value="sec1 family domain-containing protein 1"/>
    <property type="match status" value="1"/>
</dbReference>
<comment type="similarity">
    <text evidence="1">Belongs to the STXBP/unc-18/SEC1 family.</text>
</comment>
<dbReference type="InterPro" id="IPR001619">
    <property type="entry name" value="Sec1-like"/>
</dbReference>
<accession>A0A9N9RJM2</accession>
<dbReference type="AlphaFoldDB" id="A0A9N9RJM2"/>
<evidence type="ECO:0000313" key="2">
    <source>
        <dbReference type="EMBL" id="CAG9798045.1"/>
    </source>
</evidence>
<dbReference type="PANTHER" id="PTHR11679">
    <property type="entry name" value="VESICLE PROTEIN SORTING-ASSOCIATED"/>
    <property type="match status" value="1"/>
</dbReference>
<name>A0A9N9RJM2_9DIPT</name>
<dbReference type="Gene3D" id="3.40.50.1910">
    <property type="match status" value="1"/>
</dbReference>
<gene>
    <name evidence="2" type="ORF">CHIRRI_LOCUS1030</name>
</gene>
<dbReference type="SUPFAM" id="SSF56815">
    <property type="entry name" value="Sec1/munc18-like (SM) proteins"/>
    <property type="match status" value="1"/>
</dbReference>
<dbReference type="Gene3D" id="3.90.830.10">
    <property type="entry name" value="Syntaxin Binding Protein 1, Chain A, domain 2"/>
    <property type="match status" value="1"/>
</dbReference>